<feature type="region of interest" description="Disordered" evidence="1">
    <location>
        <begin position="69"/>
        <end position="88"/>
    </location>
</feature>
<protein>
    <submittedName>
        <fullName evidence="2">Uncharacterized protein</fullName>
    </submittedName>
</protein>
<sequence length="197" mass="22127">MGSSPINHRSRLCYSDAARCPIASCKYVPRGQSVVPPHAAPSSYQHRTKGERISNVFSTFAQHHQLHLEVRPPNSRRQKLSPPEPLDHPLGLHSNMHTHTSRKPARLGFTKGNATQTRRKGIETMRGTNARPCSTPGCSDAKSTYADGSGWPRCCTRWPGLSHTFSSPHFPSICRRLLMTRRTGPRRARLSQACRRW</sequence>
<dbReference type="GeneID" id="85449360"/>
<gene>
    <name evidence="2" type="ORF">LY79DRAFT_7770</name>
</gene>
<dbReference type="Proteomes" id="UP001230504">
    <property type="component" value="Unassembled WGS sequence"/>
</dbReference>
<keyword evidence="3" id="KW-1185">Reference proteome</keyword>
<evidence type="ECO:0000256" key="1">
    <source>
        <dbReference type="SAM" id="MobiDB-lite"/>
    </source>
</evidence>
<evidence type="ECO:0000313" key="3">
    <source>
        <dbReference type="Proteomes" id="UP001230504"/>
    </source>
</evidence>
<dbReference type="RefSeq" id="XP_060420614.1">
    <property type="nucleotide sequence ID" value="XM_060565120.1"/>
</dbReference>
<name>A0AAD8QF20_9PEZI</name>
<proteinExistence type="predicted"/>
<dbReference type="AlphaFoldDB" id="A0AAD8QF20"/>
<accession>A0AAD8QF20</accession>
<organism evidence="2 3">
    <name type="scientific">Colletotrichum navitas</name>
    <dbReference type="NCBI Taxonomy" id="681940"/>
    <lineage>
        <taxon>Eukaryota</taxon>
        <taxon>Fungi</taxon>
        <taxon>Dikarya</taxon>
        <taxon>Ascomycota</taxon>
        <taxon>Pezizomycotina</taxon>
        <taxon>Sordariomycetes</taxon>
        <taxon>Hypocreomycetidae</taxon>
        <taxon>Glomerellales</taxon>
        <taxon>Glomerellaceae</taxon>
        <taxon>Colletotrichum</taxon>
        <taxon>Colletotrichum graminicola species complex</taxon>
    </lineage>
</organism>
<comment type="caution">
    <text evidence="2">The sequence shown here is derived from an EMBL/GenBank/DDBJ whole genome shotgun (WGS) entry which is preliminary data.</text>
</comment>
<reference evidence="2" key="1">
    <citation type="submission" date="2021-06" db="EMBL/GenBank/DDBJ databases">
        <title>Comparative genomics, transcriptomics and evolutionary studies reveal genomic signatures of adaptation to plant cell wall in hemibiotrophic fungi.</title>
        <authorList>
            <consortium name="DOE Joint Genome Institute"/>
            <person name="Baroncelli R."/>
            <person name="Diaz J.F."/>
            <person name="Benocci T."/>
            <person name="Peng M."/>
            <person name="Battaglia E."/>
            <person name="Haridas S."/>
            <person name="Andreopoulos W."/>
            <person name="Labutti K."/>
            <person name="Pangilinan J."/>
            <person name="Floch G.L."/>
            <person name="Makela M.R."/>
            <person name="Henrissat B."/>
            <person name="Grigoriev I.V."/>
            <person name="Crouch J.A."/>
            <person name="De Vries R.P."/>
            <person name="Sukno S.A."/>
            <person name="Thon M.R."/>
        </authorList>
    </citation>
    <scope>NUCLEOTIDE SEQUENCE</scope>
    <source>
        <strain evidence="2">CBS 125086</strain>
    </source>
</reference>
<dbReference type="EMBL" id="JAHLJV010000001">
    <property type="protein sequence ID" value="KAK1600118.1"/>
    <property type="molecule type" value="Genomic_DNA"/>
</dbReference>
<evidence type="ECO:0000313" key="2">
    <source>
        <dbReference type="EMBL" id="KAK1600118.1"/>
    </source>
</evidence>
<feature type="region of interest" description="Disordered" evidence="1">
    <location>
        <begin position="96"/>
        <end position="118"/>
    </location>
</feature>